<name>A0A4C1T4L2_EUMVA</name>
<accession>A0A4C1T4L2</accession>
<gene>
    <name evidence="2" type="ORF">EVAR_71641_1</name>
</gene>
<feature type="region of interest" description="Disordered" evidence="1">
    <location>
        <begin position="58"/>
        <end position="85"/>
    </location>
</feature>
<evidence type="ECO:0000313" key="2">
    <source>
        <dbReference type="EMBL" id="GBP08201.1"/>
    </source>
</evidence>
<sequence length="85" mass="9924">MCWWDCKSVSGAVAYQQTVLRGYRGWMQAKQCLLVSFRLVPATRYQLQRRQVHQTNHEQYGQVVEDSSQQKSNTDVLQPTSTKEM</sequence>
<comment type="caution">
    <text evidence="2">The sequence shown here is derived from an EMBL/GenBank/DDBJ whole genome shotgun (WGS) entry which is preliminary data.</text>
</comment>
<dbReference type="EMBL" id="BGZK01004300">
    <property type="protein sequence ID" value="GBP08201.1"/>
    <property type="molecule type" value="Genomic_DNA"/>
</dbReference>
<evidence type="ECO:0000256" key="1">
    <source>
        <dbReference type="SAM" id="MobiDB-lite"/>
    </source>
</evidence>
<keyword evidence="3" id="KW-1185">Reference proteome</keyword>
<protein>
    <submittedName>
        <fullName evidence="2">Uncharacterized protein</fullName>
    </submittedName>
</protein>
<organism evidence="2 3">
    <name type="scientific">Eumeta variegata</name>
    <name type="common">Bagworm moth</name>
    <name type="synonym">Eumeta japonica</name>
    <dbReference type="NCBI Taxonomy" id="151549"/>
    <lineage>
        <taxon>Eukaryota</taxon>
        <taxon>Metazoa</taxon>
        <taxon>Ecdysozoa</taxon>
        <taxon>Arthropoda</taxon>
        <taxon>Hexapoda</taxon>
        <taxon>Insecta</taxon>
        <taxon>Pterygota</taxon>
        <taxon>Neoptera</taxon>
        <taxon>Endopterygota</taxon>
        <taxon>Lepidoptera</taxon>
        <taxon>Glossata</taxon>
        <taxon>Ditrysia</taxon>
        <taxon>Tineoidea</taxon>
        <taxon>Psychidae</taxon>
        <taxon>Oiketicinae</taxon>
        <taxon>Eumeta</taxon>
    </lineage>
</organism>
<proteinExistence type="predicted"/>
<evidence type="ECO:0000313" key="3">
    <source>
        <dbReference type="Proteomes" id="UP000299102"/>
    </source>
</evidence>
<dbReference type="AlphaFoldDB" id="A0A4C1T4L2"/>
<reference evidence="2 3" key="1">
    <citation type="journal article" date="2019" name="Commun. Biol.">
        <title>The bagworm genome reveals a unique fibroin gene that provides high tensile strength.</title>
        <authorList>
            <person name="Kono N."/>
            <person name="Nakamura H."/>
            <person name="Ohtoshi R."/>
            <person name="Tomita M."/>
            <person name="Numata K."/>
            <person name="Arakawa K."/>
        </authorList>
    </citation>
    <scope>NUCLEOTIDE SEQUENCE [LARGE SCALE GENOMIC DNA]</scope>
</reference>
<dbReference type="Proteomes" id="UP000299102">
    <property type="component" value="Unassembled WGS sequence"/>
</dbReference>